<gene>
    <name evidence="1" type="ORF">NCTC12195_04366</name>
</gene>
<accession>A0A380FMJ3</accession>
<dbReference type="EMBL" id="UHDK01000001">
    <property type="protein sequence ID" value="SUM34839.1"/>
    <property type="molecule type" value="Genomic_DNA"/>
</dbReference>
<dbReference type="Pfam" id="PF00106">
    <property type="entry name" value="adh_short"/>
    <property type="match status" value="1"/>
</dbReference>
<dbReference type="Gene3D" id="3.40.50.720">
    <property type="entry name" value="NAD(P)-binding Rossmann-like Domain"/>
    <property type="match status" value="1"/>
</dbReference>
<protein>
    <submittedName>
        <fullName evidence="1">Short chain dehydrogenase</fullName>
    </submittedName>
</protein>
<dbReference type="InterPro" id="IPR036291">
    <property type="entry name" value="NAD(P)-bd_dom_sf"/>
</dbReference>
<evidence type="ECO:0000313" key="1">
    <source>
        <dbReference type="EMBL" id="SUM34839.1"/>
    </source>
</evidence>
<organism evidence="1 2">
    <name type="scientific">Staphylococcus gallinarum</name>
    <dbReference type="NCBI Taxonomy" id="1293"/>
    <lineage>
        <taxon>Bacteria</taxon>
        <taxon>Bacillati</taxon>
        <taxon>Bacillota</taxon>
        <taxon>Bacilli</taxon>
        <taxon>Bacillales</taxon>
        <taxon>Staphylococcaceae</taxon>
        <taxon>Staphylococcus</taxon>
    </lineage>
</organism>
<reference evidence="1 2" key="1">
    <citation type="submission" date="2018-06" db="EMBL/GenBank/DDBJ databases">
        <authorList>
            <consortium name="Pathogen Informatics"/>
            <person name="Doyle S."/>
        </authorList>
    </citation>
    <scope>NUCLEOTIDE SEQUENCE [LARGE SCALE GENOMIC DNA]</scope>
    <source>
        <strain evidence="1 2">NCTC12195</strain>
    </source>
</reference>
<dbReference type="AlphaFoldDB" id="A0A380FMJ3"/>
<dbReference type="Proteomes" id="UP000255277">
    <property type="component" value="Unassembled WGS sequence"/>
</dbReference>
<dbReference type="SUPFAM" id="SSF51735">
    <property type="entry name" value="NAD(P)-binding Rossmann-fold domains"/>
    <property type="match status" value="1"/>
</dbReference>
<name>A0A380FMJ3_STAGA</name>
<evidence type="ECO:0000313" key="2">
    <source>
        <dbReference type="Proteomes" id="UP000255277"/>
    </source>
</evidence>
<proteinExistence type="predicted"/>
<dbReference type="InterPro" id="IPR002347">
    <property type="entry name" value="SDR_fam"/>
</dbReference>
<sequence>MGRLDNKVAVLTGTSTGIGRATAQVMAAEGAHVLAVDVTEKVI</sequence>